<dbReference type="GO" id="GO:0016773">
    <property type="term" value="F:phosphotransferase activity, alcohol group as acceptor"/>
    <property type="evidence" value="ECO:0007669"/>
    <property type="project" value="InterPro"/>
</dbReference>
<keyword evidence="9" id="KW-0479">Metal-binding</keyword>
<dbReference type="AlphaFoldDB" id="A0A4U0FC53"/>
<evidence type="ECO:0000256" key="2">
    <source>
        <dbReference type="ARBA" id="ARBA00022679"/>
    </source>
</evidence>
<keyword evidence="2 7" id="KW-0808">Transferase</keyword>
<comment type="similarity">
    <text evidence="1 7">Belongs to the aminoglycoside phosphotransferase family.</text>
</comment>
<feature type="binding site" evidence="9">
    <location>
        <position position="203"/>
    </location>
    <ligand>
        <name>Mg(2+)</name>
        <dbReference type="ChEBI" id="CHEBI:18420"/>
    </ligand>
</feature>
<dbReference type="InterPro" id="IPR024165">
    <property type="entry name" value="Kan/Strep_kinase"/>
</dbReference>
<feature type="domain" description="Aminoglycoside phosphotransferase" evidence="10">
    <location>
        <begin position="19"/>
        <end position="242"/>
    </location>
</feature>
<dbReference type="InterPro" id="IPR011009">
    <property type="entry name" value="Kinase-like_dom_sf"/>
</dbReference>
<evidence type="ECO:0000313" key="12">
    <source>
        <dbReference type="Proteomes" id="UP000309673"/>
    </source>
</evidence>
<evidence type="ECO:0000259" key="10">
    <source>
        <dbReference type="Pfam" id="PF01636"/>
    </source>
</evidence>
<dbReference type="PANTHER" id="PTHR21310">
    <property type="entry name" value="AMINOGLYCOSIDE PHOSPHOTRANSFERASE-RELATED-RELATED"/>
    <property type="match status" value="1"/>
</dbReference>
<keyword evidence="4 7" id="KW-0418">Kinase</keyword>
<keyword evidence="3 7" id="KW-0547">Nucleotide-binding</keyword>
<proteinExistence type="inferred from homology"/>
<dbReference type="OrthoDB" id="3806873at2"/>
<dbReference type="NCBIfam" id="NF033068">
    <property type="entry name" value="APH_3p"/>
    <property type="match status" value="1"/>
</dbReference>
<reference evidence="11 12" key="1">
    <citation type="submission" date="2019-04" db="EMBL/GenBank/DDBJ databases">
        <title>Cohnella sp. nov., isolated from soil.</title>
        <authorList>
            <person name="Kim W."/>
        </authorList>
    </citation>
    <scope>NUCLEOTIDE SEQUENCE [LARGE SCALE GENOMIC DNA]</scope>
    <source>
        <strain evidence="11 12">CAU 1483</strain>
    </source>
</reference>
<protein>
    <submittedName>
        <fullName evidence="11">Aminoglycoside 3'-phosphotransferase</fullName>
    </submittedName>
</protein>
<evidence type="ECO:0000256" key="7">
    <source>
        <dbReference type="PIRNR" id="PIRNR000706"/>
    </source>
</evidence>
<feature type="binding site" evidence="9">
    <location>
        <position position="190"/>
    </location>
    <ligand>
        <name>Mg(2+)</name>
        <dbReference type="ChEBI" id="CHEBI:18420"/>
    </ligand>
</feature>
<evidence type="ECO:0000256" key="6">
    <source>
        <dbReference type="ARBA" id="ARBA00023251"/>
    </source>
</evidence>
<dbReference type="RefSeq" id="WP_136777929.1">
    <property type="nucleotide sequence ID" value="NZ_SUPK01000005.1"/>
</dbReference>
<keyword evidence="9" id="KW-0460">Magnesium</keyword>
<sequence>MQKPQVSEGLSRLTEGLEWKRITIGYSEANTFLLTGAAGNRYLKVLPVGSVETLRQEKERMEWLQGKLPVPEILYYEDDGSNEYLLMSEIPGLDASHRLYESMLPQLMRELAAGLRAIHEVDIRNCPFDQRLERKIGEAGKRVENRLVDEDDFDEIREGCTAEQLFQELIREKPADEDLVFTHGDYCLPNVILQDGRLSGFIDWGRAGVADRYQDIALAVRSIRYNFGEEYVATFLDVYGITQLDESKVSYYQLMDEFF</sequence>
<dbReference type="GO" id="GO:0046872">
    <property type="term" value="F:metal ion binding"/>
    <property type="evidence" value="ECO:0007669"/>
    <property type="project" value="UniProtKB-KW"/>
</dbReference>
<evidence type="ECO:0000256" key="3">
    <source>
        <dbReference type="ARBA" id="ARBA00022741"/>
    </source>
</evidence>
<dbReference type="InterPro" id="IPR002575">
    <property type="entry name" value="Aminoglycoside_PTrfase"/>
</dbReference>
<organism evidence="11 12">
    <name type="scientific">Cohnella pontilimi</name>
    <dbReference type="NCBI Taxonomy" id="2564100"/>
    <lineage>
        <taxon>Bacteria</taxon>
        <taxon>Bacillati</taxon>
        <taxon>Bacillota</taxon>
        <taxon>Bacilli</taxon>
        <taxon>Bacillales</taxon>
        <taxon>Paenibacillaceae</taxon>
        <taxon>Cohnella</taxon>
    </lineage>
</organism>
<keyword evidence="12" id="KW-1185">Reference proteome</keyword>
<dbReference type="SUPFAM" id="SSF56112">
    <property type="entry name" value="Protein kinase-like (PK-like)"/>
    <property type="match status" value="1"/>
</dbReference>
<dbReference type="InterPro" id="IPR051678">
    <property type="entry name" value="AGP_Transferase"/>
</dbReference>
<keyword evidence="5 7" id="KW-0067">ATP-binding</keyword>
<feature type="active site" description="Proton acceptor" evidence="8">
    <location>
        <position position="185"/>
    </location>
</feature>
<dbReference type="GO" id="GO:0046677">
    <property type="term" value="P:response to antibiotic"/>
    <property type="evidence" value="ECO:0007669"/>
    <property type="project" value="UniProtKB-KW"/>
</dbReference>
<dbReference type="GO" id="GO:0005524">
    <property type="term" value="F:ATP binding"/>
    <property type="evidence" value="ECO:0007669"/>
    <property type="project" value="UniProtKB-KW"/>
</dbReference>
<dbReference type="PANTHER" id="PTHR21310:SF41">
    <property type="entry name" value="3'-PHOSPHOTRANSFERASE, PUTATIVE-RELATED"/>
    <property type="match status" value="1"/>
</dbReference>
<name>A0A4U0FC53_9BACL</name>
<dbReference type="Pfam" id="PF01636">
    <property type="entry name" value="APH"/>
    <property type="match status" value="1"/>
</dbReference>
<evidence type="ECO:0000256" key="9">
    <source>
        <dbReference type="PIRSR" id="PIRSR000706-2"/>
    </source>
</evidence>
<dbReference type="Gene3D" id="3.90.1200.10">
    <property type="match status" value="1"/>
</dbReference>
<dbReference type="Gene3D" id="3.30.200.20">
    <property type="entry name" value="Phosphorylase Kinase, domain 1"/>
    <property type="match status" value="1"/>
</dbReference>
<dbReference type="EMBL" id="SUPK01000005">
    <property type="protein sequence ID" value="TJY41794.1"/>
    <property type="molecule type" value="Genomic_DNA"/>
</dbReference>
<dbReference type="GO" id="GO:0016301">
    <property type="term" value="F:kinase activity"/>
    <property type="evidence" value="ECO:0007669"/>
    <property type="project" value="UniProtKB-KW"/>
</dbReference>
<comment type="caution">
    <text evidence="11">The sequence shown here is derived from an EMBL/GenBank/DDBJ whole genome shotgun (WGS) entry which is preliminary data.</text>
</comment>
<evidence type="ECO:0000313" key="11">
    <source>
        <dbReference type="EMBL" id="TJY41794.1"/>
    </source>
</evidence>
<evidence type="ECO:0000256" key="5">
    <source>
        <dbReference type="ARBA" id="ARBA00022840"/>
    </source>
</evidence>
<dbReference type="PIRSF" id="PIRSF000706">
    <property type="entry name" value="Kanamycin_kin"/>
    <property type="match status" value="1"/>
</dbReference>
<evidence type="ECO:0000256" key="8">
    <source>
        <dbReference type="PIRSR" id="PIRSR000706-1"/>
    </source>
</evidence>
<keyword evidence="6 7" id="KW-0046">Antibiotic resistance</keyword>
<evidence type="ECO:0000256" key="4">
    <source>
        <dbReference type="ARBA" id="ARBA00022777"/>
    </source>
</evidence>
<accession>A0A4U0FC53</accession>
<gene>
    <name evidence="11" type="ORF">E5161_11360</name>
</gene>
<evidence type="ECO:0000256" key="1">
    <source>
        <dbReference type="ARBA" id="ARBA00006219"/>
    </source>
</evidence>
<dbReference type="Proteomes" id="UP000309673">
    <property type="component" value="Unassembled WGS sequence"/>
</dbReference>
<dbReference type="CDD" id="cd05150">
    <property type="entry name" value="APH"/>
    <property type="match status" value="1"/>
</dbReference>